<evidence type="ECO:0000256" key="6">
    <source>
        <dbReference type="ARBA" id="ARBA00043993"/>
    </source>
</evidence>
<feature type="transmembrane region" description="Helical" evidence="7">
    <location>
        <begin position="462"/>
        <end position="495"/>
    </location>
</feature>
<dbReference type="STRING" id="228957.SAMN04488008_103531"/>
<feature type="transmembrane region" description="Helical" evidence="7">
    <location>
        <begin position="531"/>
        <end position="552"/>
    </location>
</feature>
<evidence type="ECO:0000256" key="5">
    <source>
        <dbReference type="ARBA" id="ARBA00023136"/>
    </source>
</evidence>
<gene>
    <name evidence="10" type="ORF">SAMN04488008_103531</name>
</gene>
<keyword evidence="5 7" id="KW-0472">Membrane</keyword>
<sequence>MIHLHLNKIYQFIALNFKELIRFFGSTNFSKSLITVIAVVLPIALGVWLKHTEIGLAIGFGAFWSSPSDVHGSQKHKIVGILLSAALVMVVSFIGGYLHYQPWLSMIILGVTSFAIALISSYGFRASLIGFSGLLALVLSFAHTPDELEIFEYSLLVGLGGLWYLALSMFWYSINPKGQTEEILYETIGRTGKLLEIRGKLIDRNNSRKKLQASLFVLQSELTEQHEMLREILIRSRKNSGRSVYNGKRLLVLVQLIEMLETAGANPVDYPKMDKQFEGFPEFIQLFQNLIFKMANQLQLISVIGNKPKQIPEHDSLSTCFDEIRTKLLNLRKSDKANAYKAFIMFQNLLEYQEEQFQKLKRIKWLLSDNKVASDEFIDKKILKRFLISQDYSPHILLQNFTIKSTIFRHSLRLAITLMIGFVLGNVFSFQNPYWILLTIILIMRPNYGLTKTRSKDRTIGTLIGGAIAGIIVYLVQDMYVYVGLALVSLIIALSMVQKNYKASATFITLTIVFVYGILQPNVFLVIQYRILDTLVGAGLSYIGFLFLWPSWGFEEIEKIVAKSVAANRGYLFQISDFYNRKGEVSTSYRLSRKNAFVETANLSSAFQRMTEEPHSKQRNLNKIYELVELNHYFLSSLSSLSMYIQHQNTTDASDKFNAVISKIDNNLSKVLQTLDSDKPNNEKRFVQDVSSFENQLPKLELNGVNFSEQENTEMKRHHQEEQLVREQLRLLFSLSSNMLKLTSNLK</sequence>
<accession>A0A1H7PSN0</accession>
<evidence type="ECO:0000313" key="10">
    <source>
        <dbReference type="EMBL" id="SEL38891.1"/>
    </source>
</evidence>
<comment type="subcellular location">
    <subcellularLocation>
        <location evidence="1">Cell membrane</location>
        <topology evidence="1">Multi-pass membrane protein</topology>
    </subcellularLocation>
</comment>
<keyword evidence="4 7" id="KW-1133">Transmembrane helix</keyword>
<dbReference type="GO" id="GO:0005886">
    <property type="term" value="C:plasma membrane"/>
    <property type="evidence" value="ECO:0007669"/>
    <property type="project" value="UniProtKB-SubCell"/>
</dbReference>
<feature type="transmembrane region" description="Helical" evidence="7">
    <location>
        <begin position="150"/>
        <end position="172"/>
    </location>
</feature>
<dbReference type="EMBL" id="FNZN01000003">
    <property type="protein sequence ID" value="SEL38891.1"/>
    <property type="molecule type" value="Genomic_DNA"/>
</dbReference>
<dbReference type="RefSeq" id="WP_245737194.1">
    <property type="nucleotide sequence ID" value="NZ_FNZN01000003.1"/>
</dbReference>
<dbReference type="PANTHER" id="PTHR30509:SF8">
    <property type="entry name" value="INNER MEMBRANE PROTEIN YCCS"/>
    <property type="match status" value="1"/>
</dbReference>
<feature type="domain" description="Integral membrane protein YccS N-terminal" evidence="8">
    <location>
        <begin position="82"/>
        <end position="350"/>
    </location>
</feature>
<evidence type="ECO:0000256" key="2">
    <source>
        <dbReference type="ARBA" id="ARBA00022475"/>
    </source>
</evidence>
<organism evidence="10 11">
    <name type="scientific">Maribacter orientalis</name>
    <dbReference type="NCBI Taxonomy" id="228957"/>
    <lineage>
        <taxon>Bacteria</taxon>
        <taxon>Pseudomonadati</taxon>
        <taxon>Bacteroidota</taxon>
        <taxon>Flavobacteriia</taxon>
        <taxon>Flavobacteriales</taxon>
        <taxon>Flavobacteriaceae</taxon>
        <taxon>Maribacter</taxon>
    </lineage>
</organism>
<keyword evidence="11" id="KW-1185">Reference proteome</keyword>
<proteinExistence type="inferred from homology"/>
<keyword evidence="2" id="KW-1003">Cell membrane</keyword>
<evidence type="ECO:0000256" key="7">
    <source>
        <dbReference type="SAM" id="Phobius"/>
    </source>
</evidence>
<feature type="transmembrane region" description="Helical" evidence="7">
    <location>
        <begin position="78"/>
        <end position="97"/>
    </location>
</feature>
<protein>
    <submittedName>
        <fullName evidence="10">TIGR01666 family membrane protein</fullName>
    </submittedName>
</protein>
<evidence type="ECO:0000256" key="1">
    <source>
        <dbReference type="ARBA" id="ARBA00004651"/>
    </source>
</evidence>
<evidence type="ECO:0000259" key="9">
    <source>
        <dbReference type="Pfam" id="PF13515"/>
    </source>
</evidence>
<evidence type="ECO:0000313" key="11">
    <source>
        <dbReference type="Proteomes" id="UP000198990"/>
    </source>
</evidence>
<keyword evidence="3 7" id="KW-0812">Transmembrane</keyword>
<dbReference type="PANTHER" id="PTHR30509">
    <property type="entry name" value="P-HYDROXYBENZOIC ACID EFFLUX PUMP SUBUNIT-RELATED"/>
    <property type="match status" value="1"/>
</dbReference>
<evidence type="ECO:0000259" key="8">
    <source>
        <dbReference type="Pfam" id="PF12805"/>
    </source>
</evidence>
<reference evidence="11" key="1">
    <citation type="submission" date="2016-10" db="EMBL/GenBank/DDBJ databases">
        <authorList>
            <person name="Varghese N."/>
            <person name="Submissions S."/>
        </authorList>
    </citation>
    <scope>NUCLEOTIDE SEQUENCE [LARGE SCALE GENOMIC DNA]</scope>
    <source>
        <strain evidence="11">DSM 16471</strain>
    </source>
</reference>
<name>A0A1H7PSN0_9FLAO</name>
<dbReference type="Pfam" id="PF12805">
    <property type="entry name" value="FUSC-like"/>
    <property type="match status" value="1"/>
</dbReference>
<dbReference type="Pfam" id="PF13515">
    <property type="entry name" value="FUSC_2"/>
    <property type="match status" value="1"/>
</dbReference>
<dbReference type="AlphaFoldDB" id="A0A1H7PSN0"/>
<feature type="transmembrane region" description="Helical" evidence="7">
    <location>
        <begin position="501"/>
        <end position="519"/>
    </location>
</feature>
<feature type="domain" description="Integral membrane bound transporter" evidence="9">
    <location>
        <begin position="421"/>
        <end position="541"/>
    </location>
</feature>
<feature type="transmembrane region" description="Helical" evidence="7">
    <location>
        <begin position="32"/>
        <end position="49"/>
    </location>
</feature>
<comment type="similarity">
    <text evidence="6">Belongs to the YccS/YhfK family.</text>
</comment>
<feature type="transmembrane region" description="Helical" evidence="7">
    <location>
        <begin position="103"/>
        <end position="119"/>
    </location>
</feature>
<evidence type="ECO:0000256" key="3">
    <source>
        <dbReference type="ARBA" id="ARBA00022692"/>
    </source>
</evidence>
<dbReference type="InterPro" id="IPR049453">
    <property type="entry name" value="Memb_transporter_dom"/>
</dbReference>
<evidence type="ECO:0000256" key="4">
    <source>
        <dbReference type="ARBA" id="ARBA00022989"/>
    </source>
</evidence>
<dbReference type="InterPro" id="IPR032692">
    <property type="entry name" value="YccS_N"/>
</dbReference>
<dbReference type="Proteomes" id="UP000198990">
    <property type="component" value="Unassembled WGS sequence"/>
</dbReference>